<name>A0A1G4KKE7_9SACH</name>
<gene>
    <name evidence="9" type="ORF">LANO_0G17128G</name>
</gene>
<dbReference type="InterPro" id="IPR029058">
    <property type="entry name" value="AB_hydrolase_fold"/>
</dbReference>
<evidence type="ECO:0000256" key="7">
    <source>
        <dbReference type="PIRSR" id="PIRSR022950-1"/>
    </source>
</evidence>
<dbReference type="GO" id="GO:0051723">
    <property type="term" value="F:protein methylesterase activity"/>
    <property type="evidence" value="ECO:0007669"/>
    <property type="project" value="UniProtKB-EC"/>
</dbReference>
<reference evidence="10" key="1">
    <citation type="submission" date="2016-03" db="EMBL/GenBank/DDBJ databases">
        <authorList>
            <person name="Devillers Hugo."/>
        </authorList>
    </citation>
    <scope>NUCLEOTIDE SEQUENCE [LARGE SCALE GENOMIC DNA]</scope>
</reference>
<evidence type="ECO:0000313" key="10">
    <source>
        <dbReference type="Proteomes" id="UP000189911"/>
    </source>
</evidence>
<dbReference type="PIRSF" id="PIRSF022950">
    <property type="entry name" value="PPase_methylesterase_euk"/>
    <property type="match status" value="1"/>
</dbReference>
<evidence type="ECO:0000256" key="3">
    <source>
        <dbReference type="ARBA" id="ARBA00022487"/>
    </source>
</evidence>
<evidence type="ECO:0000259" key="8">
    <source>
        <dbReference type="Pfam" id="PF12697"/>
    </source>
</evidence>
<dbReference type="OrthoDB" id="194865at2759"/>
<keyword evidence="3 6" id="KW-0719">Serine esterase</keyword>
<dbReference type="Proteomes" id="UP000189911">
    <property type="component" value="Chromosome G"/>
</dbReference>
<sequence length="377" mass="42209">MSDNLRRALLSKIEKADTVVKSDLNLCSTKTSSATSRAMSDDLPTWEDYFQTNEQVSLKKRGFSFNTYFSLPRPEQIPESSENQSVPIFIFHHGAGSSGLSFAPLAQSLTERLDGSCGTYTFDARGHGSTAPLNTEMSETPDYSLKAFVTDFQELLSSFYMDHLQTLPEKLKITFVLVGHSLGGSICTNAFQGIDELLRKKVIGVAMLDIVEEAAILALNTVDSFLNKTPNVFPNYTSAIDWHVQKGLSRLKTSAQITIPSLFYPTASGKVVRKTNLQTFRPFWDTWFQKLSSKFVSLPTSKLLILAGDENLDRELIIGQMQGKFQLVVFHDSGHFIEEDSPIKTAITLIDFWKRNDTQNVVIKTNWTKKDSPVTLH</sequence>
<evidence type="ECO:0000256" key="1">
    <source>
        <dbReference type="ARBA" id="ARBA00008645"/>
    </source>
</evidence>
<dbReference type="PANTHER" id="PTHR14189:SF0">
    <property type="entry name" value="PROTEIN PHOSPHATASE METHYLESTERASE 1"/>
    <property type="match status" value="1"/>
</dbReference>
<dbReference type="PANTHER" id="PTHR14189">
    <property type="entry name" value="PROTEIN PHOSPHATASE METHYLESTERASE-1 RELATED"/>
    <property type="match status" value="1"/>
</dbReference>
<dbReference type="Gene3D" id="3.40.50.1820">
    <property type="entry name" value="alpha/beta hydrolase"/>
    <property type="match status" value="1"/>
</dbReference>
<proteinExistence type="inferred from homology"/>
<dbReference type="Pfam" id="PF12697">
    <property type="entry name" value="Abhydrolase_6"/>
    <property type="match status" value="1"/>
</dbReference>
<accession>A0A1G4KKE7</accession>
<dbReference type="AlphaFoldDB" id="A0A1G4KKE7"/>
<protein>
    <recommendedName>
        <fullName evidence="2 6">Protein phosphatase methylesterase 1</fullName>
        <shortName evidence="6">PME-1</shortName>
        <ecNumber evidence="6">3.1.1.-</ecNumber>
    </recommendedName>
</protein>
<dbReference type="InterPro" id="IPR016812">
    <property type="entry name" value="PPase_methylesterase_euk"/>
</dbReference>
<evidence type="ECO:0000313" key="9">
    <source>
        <dbReference type="EMBL" id="SCV05038.1"/>
    </source>
</evidence>
<comment type="catalytic activity">
    <reaction evidence="5">
        <text>[phosphatase 2A protein]-C-terminal L-leucine methyl ester + H2O = [phosphatase 2A protein]-C-terminal L-leucine + methanol + H(+)</text>
        <dbReference type="Rhea" id="RHEA:48548"/>
        <dbReference type="Rhea" id="RHEA-COMP:12134"/>
        <dbReference type="Rhea" id="RHEA-COMP:12135"/>
        <dbReference type="ChEBI" id="CHEBI:15377"/>
        <dbReference type="ChEBI" id="CHEBI:15378"/>
        <dbReference type="ChEBI" id="CHEBI:17790"/>
        <dbReference type="ChEBI" id="CHEBI:90516"/>
        <dbReference type="ChEBI" id="CHEBI:90517"/>
        <dbReference type="EC" id="3.1.1.89"/>
    </reaction>
</comment>
<evidence type="ECO:0000256" key="2">
    <source>
        <dbReference type="ARBA" id="ARBA00020672"/>
    </source>
</evidence>
<organism evidence="9 10">
    <name type="scientific">Lachancea nothofagi CBS 11611</name>
    <dbReference type="NCBI Taxonomy" id="1266666"/>
    <lineage>
        <taxon>Eukaryota</taxon>
        <taxon>Fungi</taxon>
        <taxon>Dikarya</taxon>
        <taxon>Ascomycota</taxon>
        <taxon>Saccharomycotina</taxon>
        <taxon>Saccharomycetes</taxon>
        <taxon>Saccharomycetales</taxon>
        <taxon>Saccharomycetaceae</taxon>
        <taxon>Lachancea</taxon>
    </lineage>
</organism>
<evidence type="ECO:0000256" key="5">
    <source>
        <dbReference type="ARBA" id="ARBA00049203"/>
    </source>
</evidence>
<evidence type="ECO:0000256" key="4">
    <source>
        <dbReference type="ARBA" id="ARBA00022801"/>
    </source>
</evidence>
<comment type="similarity">
    <text evidence="1 6">Belongs to the AB hydrolase superfamily.</text>
</comment>
<dbReference type="SUPFAM" id="SSF53474">
    <property type="entry name" value="alpha/beta-Hydrolases"/>
    <property type="match status" value="1"/>
</dbReference>
<feature type="active site" evidence="7">
    <location>
        <position position="335"/>
    </location>
</feature>
<keyword evidence="10" id="KW-1185">Reference proteome</keyword>
<dbReference type="EMBL" id="LT598453">
    <property type="protein sequence ID" value="SCV05038.1"/>
    <property type="molecule type" value="Genomic_DNA"/>
</dbReference>
<dbReference type="InterPro" id="IPR000073">
    <property type="entry name" value="AB_hydrolase_1"/>
</dbReference>
<dbReference type="EC" id="3.1.1.-" evidence="6"/>
<comment type="function">
    <text evidence="6">Demethylates proteins that have been reversibly carboxymethylated.</text>
</comment>
<evidence type="ECO:0000256" key="6">
    <source>
        <dbReference type="PIRNR" id="PIRNR022950"/>
    </source>
</evidence>
<keyword evidence="4 6" id="KW-0378">Hydrolase</keyword>
<feature type="domain" description="AB hydrolase-1" evidence="8">
    <location>
        <begin position="90"/>
        <end position="342"/>
    </location>
</feature>
<feature type="active site" evidence="7">
    <location>
        <position position="181"/>
    </location>
</feature>
<feature type="active site" evidence="7">
    <location>
        <position position="209"/>
    </location>
</feature>